<evidence type="ECO:0000313" key="4">
    <source>
        <dbReference type="Proteomes" id="UP001241110"/>
    </source>
</evidence>
<name>A0AAE3U6G8_9BACT</name>
<organism evidence="3 4">
    <name type="scientific">Xanthocytophaga flava</name>
    <dbReference type="NCBI Taxonomy" id="3048013"/>
    <lineage>
        <taxon>Bacteria</taxon>
        <taxon>Pseudomonadati</taxon>
        <taxon>Bacteroidota</taxon>
        <taxon>Cytophagia</taxon>
        <taxon>Cytophagales</taxon>
        <taxon>Rhodocytophagaceae</taxon>
        <taxon>Xanthocytophaga</taxon>
    </lineage>
</organism>
<dbReference type="InterPro" id="IPR036938">
    <property type="entry name" value="PAP2/HPO_sf"/>
</dbReference>
<evidence type="ECO:0000256" key="1">
    <source>
        <dbReference type="SAM" id="SignalP"/>
    </source>
</evidence>
<feature type="chain" id="PRO_5042252442" evidence="1">
    <location>
        <begin position="30"/>
        <end position="459"/>
    </location>
</feature>
<comment type="caution">
    <text evidence="3">The sequence shown here is derived from an EMBL/GenBank/DDBJ whole genome shotgun (WGS) entry which is preliminary data.</text>
</comment>
<dbReference type="GO" id="GO:0004601">
    <property type="term" value="F:peroxidase activity"/>
    <property type="evidence" value="ECO:0007669"/>
    <property type="project" value="UniProtKB-KW"/>
</dbReference>
<dbReference type="AlphaFoldDB" id="A0AAE3U6G8"/>
<feature type="signal peptide" evidence="1">
    <location>
        <begin position="1"/>
        <end position="29"/>
    </location>
</feature>
<dbReference type="InterPro" id="IPR052559">
    <property type="entry name" value="V-haloperoxidase"/>
</dbReference>
<dbReference type="EC" id="1.11.1.-" evidence="3"/>
<dbReference type="Proteomes" id="UP001241110">
    <property type="component" value="Unassembled WGS sequence"/>
</dbReference>
<dbReference type="CDD" id="cd03398">
    <property type="entry name" value="PAP2_haloperoxidase"/>
    <property type="match status" value="1"/>
</dbReference>
<accession>A0AAE3U6G8</accession>
<dbReference type="PROSITE" id="PS51257">
    <property type="entry name" value="PROKAR_LIPOPROTEIN"/>
    <property type="match status" value="1"/>
</dbReference>
<dbReference type="Gene3D" id="1.10.606.20">
    <property type="match status" value="1"/>
</dbReference>
<dbReference type="Pfam" id="PF01569">
    <property type="entry name" value="PAP2"/>
    <property type="match status" value="1"/>
</dbReference>
<dbReference type="EMBL" id="JASJOS010000001">
    <property type="protein sequence ID" value="MDJ1479073.1"/>
    <property type="molecule type" value="Genomic_DNA"/>
</dbReference>
<keyword evidence="3" id="KW-0575">Peroxidase</keyword>
<dbReference type="InterPro" id="IPR000326">
    <property type="entry name" value="PAP2/HPO"/>
</dbReference>
<dbReference type="SUPFAM" id="SSF48317">
    <property type="entry name" value="Acid phosphatase/Vanadium-dependent haloperoxidase"/>
    <property type="match status" value="1"/>
</dbReference>
<dbReference type="PANTHER" id="PTHR34599:SF2">
    <property type="entry name" value="TRAF-TYPE DOMAIN-CONTAINING PROTEIN"/>
    <property type="match status" value="1"/>
</dbReference>
<sequence>MRAILKTGSIVSVVLLLMLVCSCKKTTSADNQKKILAPDPLNNAVSKLTQVITHDIFSPTVASRIYMYSSVAAYEALVPLNSEYQSLAGQLKGFTVGPKPEAAQIYCFPLASVHAFMKVARTLTFSVEMYDEFENKLYEDYKDMGIADDVFDRSIAFGDSVAAHVIRYSSKDNYKQTRGFRHTITNQPGTWVPTPPGYMDGVEPQWFKIRTLTLDSASQFKPVPPPAYNTDKNSAFFKEAQDVYDVTTHMTEEQKWIANFWDCNPFKLNVAGHVNFATKKMSPGGHWMSISNIISRQYKADIMKTAETYALVSIALFDGFISCWDEKYRSVRVRPETAINQLIDKDWTPFLQTPPFPEYTSGHSVISTASATVLTHLYGDNISYVDSTEVQYGIPPRSFKSFRQACEEAAISRLYGGIHYRSAIEVGLVQGGQVGEWVLGHIQTHKVIATKSEPTKQSN</sequence>
<keyword evidence="1" id="KW-0732">Signal</keyword>
<gene>
    <name evidence="3" type="ORF">QNI16_01180</name>
</gene>
<evidence type="ECO:0000259" key="2">
    <source>
        <dbReference type="Pfam" id="PF01569"/>
    </source>
</evidence>
<keyword evidence="3" id="KW-0560">Oxidoreductase</keyword>
<proteinExistence type="predicted"/>
<reference evidence="3" key="1">
    <citation type="submission" date="2023-05" db="EMBL/GenBank/DDBJ databases">
        <authorList>
            <person name="Zhang X."/>
        </authorList>
    </citation>
    <scope>NUCLEOTIDE SEQUENCE</scope>
    <source>
        <strain evidence="3">YF14B1</strain>
    </source>
</reference>
<feature type="domain" description="Phosphatidic acid phosphatase type 2/haloperoxidase" evidence="2">
    <location>
        <begin position="310"/>
        <end position="438"/>
    </location>
</feature>
<dbReference type="PANTHER" id="PTHR34599">
    <property type="entry name" value="PEROXIDASE-RELATED"/>
    <property type="match status" value="1"/>
</dbReference>
<dbReference type="RefSeq" id="WP_313974957.1">
    <property type="nucleotide sequence ID" value="NZ_JASJOS010000001.1"/>
</dbReference>
<evidence type="ECO:0000313" key="3">
    <source>
        <dbReference type="EMBL" id="MDJ1479073.1"/>
    </source>
</evidence>
<protein>
    <submittedName>
        <fullName evidence="3">Vanadium-dependent haloperoxidase</fullName>
        <ecNumber evidence="3">1.11.1.-</ecNumber>
    </submittedName>
</protein>